<dbReference type="Pfam" id="PF22241">
    <property type="entry name" value="PSMD12-CSN4_N"/>
    <property type="match status" value="1"/>
</dbReference>
<dbReference type="PANTHER" id="PTHR10855:SF4">
    <property type="entry name" value="GENOME ASSEMBLY, CHROMOSOME: A06"/>
    <property type="match status" value="1"/>
</dbReference>
<organism evidence="2 3">
    <name type="scientific">Brassica napus</name>
    <name type="common">Rape</name>
    <dbReference type="NCBI Taxonomy" id="3708"/>
    <lineage>
        <taxon>Eukaryota</taxon>
        <taxon>Viridiplantae</taxon>
        <taxon>Streptophyta</taxon>
        <taxon>Embryophyta</taxon>
        <taxon>Tracheophyta</taxon>
        <taxon>Spermatophyta</taxon>
        <taxon>Magnoliopsida</taxon>
        <taxon>eudicotyledons</taxon>
        <taxon>Gunneridae</taxon>
        <taxon>Pentapetalae</taxon>
        <taxon>rosids</taxon>
        <taxon>malvids</taxon>
        <taxon>Brassicales</taxon>
        <taxon>Brassicaceae</taxon>
        <taxon>Brassiceae</taxon>
        <taxon>Brassica</taxon>
    </lineage>
</organism>
<sequence>MEETLRSASAIADQRQKIEQYKLILSSVLSSNDLLQAKHFIDHILSDDVPLVVSRQLLQSFAQELGRLEPETQKEIALFTLTQIQPRVVSFEEQVLSACIYSLKVVFCLYKISSWQALVIREKLAALYESEQEWSRAAQMLSGIDLDSGMRAVDENFKLSKCIQIARLYLEDDDAVNAETYINKASFLVNSSQNEVLNLQYKVCHARILDMKRKFLDAALRYYSISQIEKRQIGDEEIDENALEQALSAAVTCTILAGAGPQRSRVLATLYKDERCSKLKIYPILQKVYLERILRKPEIDAFAEELRPHQKATLPDKSTVLDRAMIEHNLLSASKLYTNIRFDELGTLLGIDPTKAEKIASNMIGQDRMRGSIDQEEAVIHFEDDIEELQQWDHQISGLCQALNDILDGMAKKGLPVPV</sequence>
<name>A0ABQ8D6K4_BRANA</name>
<dbReference type="SUPFAM" id="SSF46785">
    <property type="entry name" value="Winged helix' DNA-binding domain"/>
    <property type="match status" value="1"/>
</dbReference>
<dbReference type="InterPro" id="IPR036388">
    <property type="entry name" value="WH-like_DNA-bd_sf"/>
</dbReference>
<gene>
    <name evidence="2" type="ORF">HID58_024386</name>
</gene>
<dbReference type="InterPro" id="IPR054559">
    <property type="entry name" value="PSMD12-CSN4-like_N"/>
</dbReference>
<protein>
    <recommendedName>
        <fullName evidence="1">PCI domain-containing protein</fullName>
    </recommendedName>
</protein>
<comment type="caution">
    <text evidence="2">The sequence shown here is derived from an EMBL/GenBank/DDBJ whole genome shotgun (WGS) entry which is preliminary data.</text>
</comment>
<reference evidence="2 3" key="1">
    <citation type="submission" date="2021-05" db="EMBL/GenBank/DDBJ databases">
        <title>Genome Assembly of Synthetic Allotetraploid Brassica napus Reveals Homoeologous Exchanges between Subgenomes.</title>
        <authorList>
            <person name="Davis J.T."/>
        </authorList>
    </citation>
    <scope>NUCLEOTIDE SEQUENCE [LARGE SCALE GENOMIC DNA]</scope>
    <source>
        <strain evidence="3">cv. Da-Ae</strain>
        <tissue evidence="2">Seedling</tissue>
    </source>
</reference>
<evidence type="ECO:0000313" key="2">
    <source>
        <dbReference type="EMBL" id="KAH0924368.1"/>
    </source>
</evidence>
<dbReference type="PROSITE" id="PS50250">
    <property type="entry name" value="PCI"/>
    <property type="match status" value="1"/>
</dbReference>
<evidence type="ECO:0000313" key="3">
    <source>
        <dbReference type="Proteomes" id="UP000824890"/>
    </source>
</evidence>
<proteinExistence type="predicted"/>
<dbReference type="SMART" id="SM00088">
    <property type="entry name" value="PINT"/>
    <property type="match status" value="1"/>
</dbReference>
<feature type="domain" description="PCI" evidence="1">
    <location>
        <begin position="219"/>
        <end position="387"/>
    </location>
</feature>
<dbReference type="InterPro" id="IPR036390">
    <property type="entry name" value="WH_DNA-bd_sf"/>
</dbReference>
<dbReference type="EMBL" id="JAGKQM010000006">
    <property type="protein sequence ID" value="KAH0924368.1"/>
    <property type="molecule type" value="Genomic_DNA"/>
</dbReference>
<dbReference type="PANTHER" id="PTHR10855">
    <property type="entry name" value="26S PROTEASOME NON-ATPASE REGULATORY SUBUNIT 12/COP9 SIGNALOSOME COMPLEX SUBUNIT 4"/>
    <property type="match status" value="1"/>
</dbReference>
<dbReference type="InterPro" id="IPR040134">
    <property type="entry name" value="PSMD12/CSN4"/>
</dbReference>
<dbReference type="Proteomes" id="UP000824890">
    <property type="component" value="Unassembled WGS sequence"/>
</dbReference>
<dbReference type="InterPro" id="IPR000717">
    <property type="entry name" value="PCI_dom"/>
</dbReference>
<dbReference type="Gene3D" id="1.10.10.10">
    <property type="entry name" value="Winged helix-like DNA-binding domain superfamily/Winged helix DNA-binding domain"/>
    <property type="match status" value="1"/>
</dbReference>
<accession>A0ABQ8D6K4</accession>
<dbReference type="Pfam" id="PF01399">
    <property type="entry name" value="PCI"/>
    <property type="match status" value="1"/>
</dbReference>
<evidence type="ECO:0000259" key="1">
    <source>
        <dbReference type="PROSITE" id="PS50250"/>
    </source>
</evidence>
<keyword evidence="3" id="KW-1185">Reference proteome</keyword>